<dbReference type="EMBL" id="KZ820787">
    <property type="protein sequence ID" value="PWN46674.1"/>
    <property type="molecule type" value="Genomic_DNA"/>
</dbReference>
<reference evidence="1 2" key="1">
    <citation type="journal article" date="2018" name="Mol. Biol. Evol.">
        <title>Broad Genomic Sampling Reveals a Smut Pathogenic Ancestry of the Fungal Clade Ustilaginomycotina.</title>
        <authorList>
            <person name="Kijpornyongpan T."/>
            <person name="Mondo S.J."/>
            <person name="Barry K."/>
            <person name="Sandor L."/>
            <person name="Lee J."/>
            <person name="Lipzen A."/>
            <person name="Pangilinan J."/>
            <person name="LaButti K."/>
            <person name="Hainaut M."/>
            <person name="Henrissat B."/>
            <person name="Grigoriev I.V."/>
            <person name="Spatafora J.W."/>
            <person name="Aime M.C."/>
        </authorList>
    </citation>
    <scope>NUCLEOTIDE SEQUENCE [LARGE SCALE GENOMIC DNA]</scope>
    <source>
        <strain evidence="1 2">SA 807</strain>
    </source>
</reference>
<dbReference type="Proteomes" id="UP000245626">
    <property type="component" value="Unassembled WGS sequence"/>
</dbReference>
<proteinExistence type="predicted"/>
<accession>A0ACD0NLL9</accession>
<sequence>MDAVRRVSGNPLEGQRPGGSTVSFGDSGWNTEDSQNVDGRESAVEDTEHTVEDGGLNAREKSPCCGSQGRTVDSPPAGTVASLHTELLEVLECQLCYLLLYQPLTTPCGHTFCKPCFARSLDHSNKCPLCRAEVPSFAFFQDHPSNATILKILTAETGDLLDRATDNAPCPSTAIEQEEREARLSTPIFVCTLAFPGMPTILHIFEPRYRLMVRRCLESGNPRFGMVLPSRNTDGPVPGVHQYGTMLEIKSVQMLADGRSMLETVGSYRFKLLEKGSLDGYSVGRIERMSFAPLPAEPSTAELISTCHSFIETLRSGSAPWLITRLNHTYGPMPGAHEVEKLGYWMALVMPIDEHEKAKLLPITSRRLRLCLVVHWIEQLRQSWWFNSGCTIS</sequence>
<keyword evidence="2" id="KW-1185">Reference proteome</keyword>
<evidence type="ECO:0000313" key="2">
    <source>
        <dbReference type="Proteomes" id="UP000245626"/>
    </source>
</evidence>
<evidence type="ECO:0000313" key="1">
    <source>
        <dbReference type="EMBL" id="PWN46674.1"/>
    </source>
</evidence>
<protein>
    <submittedName>
        <fullName evidence="1">LON-domain-containing protein</fullName>
    </submittedName>
</protein>
<name>A0ACD0NLL9_9BASI</name>
<gene>
    <name evidence="1" type="ORF">IE53DRAFT_322529</name>
</gene>
<organism evidence="1 2">
    <name type="scientific">Violaceomyces palustris</name>
    <dbReference type="NCBI Taxonomy" id="1673888"/>
    <lineage>
        <taxon>Eukaryota</taxon>
        <taxon>Fungi</taxon>
        <taxon>Dikarya</taxon>
        <taxon>Basidiomycota</taxon>
        <taxon>Ustilaginomycotina</taxon>
        <taxon>Ustilaginomycetes</taxon>
        <taxon>Violaceomycetales</taxon>
        <taxon>Violaceomycetaceae</taxon>
        <taxon>Violaceomyces</taxon>
    </lineage>
</organism>